<keyword evidence="2" id="KW-1185">Reference proteome</keyword>
<dbReference type="AlphaFoldDB" id="A0A7D5RD94"/>
<evidence type="ECO:0000313" key="2">
    <source>
        <dbReference type="Proteomes" id="UP000509441"/>
    </source>
</evidence>
<protein>
    <submittedName>
        <fullName evidence="1">Uncharacterized protein</fullName>
    </submittedName>
</protein>
<dbReference type="EMBL" id="CP026994">
    <property type="protein sequence ID" value="QLH04085.1"/>
    <property type="molecule type" value="Genomic_DNA"/>
</dbReference>
<gene>
    <name evidence="1" type="ORF">C5F49_01205</name>
</gene>
<reference evidence="1 2" key="1">
    <citation type="submission" date="2018-02" db="EMBL/GenBank/DDBJ databases">
        <title>Complete genome of Nitrosopumilus oxyclinae HCE1.</title>
        <authorList>
            <person name="Qin W."/>
            <person name="Zheng Y."/>
            <person name="Stahl D.A."/>
        </authorList>
    </citation>
    <scope>NUCLEOTIDE SEQUENCE [LARGE SCALE GENOMIC DNA]</scope>
    <source>
        <strain evidence="1 2">HCE1</strain>
    </source>
</reference>
<dbReference type="RefSeq" id="WP_179362961.1">
    <property type="nucleotide sequence ID" value="NZ_CP026994.1"/>
</dbReference>
<accession>A0A7D5RD94</accession>
<proteinExistence type="predicted"/>
<dbReference type="KEGG" id="nox:C5F49_01205"/>
<dbReference type="OrthoDB" id="375630at2157"/>
<evidence type="ECO:0000313" key="1">
    <source>
        <dbReference type="EMBL" id="QLH04085.1"/>
    </source>
</evidence>
<sequence>MSELITEYFTCKICHENHSISHEQVKDKLTTCNSCWLKMGIWEKYEDPDLNKKKNDKISILEQY</sequence>
<organism evidence="1 2">
    <name type="scientific">Nitrosopumilus oxyclinae</name>
    <dbReference type="NCBI Taxonomy" id="1959104"/>
    <lineage>
        <taxon>Archaea</taxon>
        <taxon>Nitrososphaerota</taxon>
        <taxon>Nitrososphaeria</taxon>
        <taxon>Nitrosopumilales</taxon>
        <taxon>Nitrosopumilaceae</taxon>
        <taxon>Nitrosopumilus</taxon>
    </lineage>
</organism>
<name>A0A7D5RD94_9ARCH</name>
<dbReference type="Proteomes" id="UP000509441">
    <property type="component" value="Chromosome"/>
</dbReference>
<dbReference type="GeneID" id="56060523"/>